<evidence type="ECO:0000313" key="2">
    <source>
        <dbReference type="EMBL" id="MBK6266878.1"/>
    </source>
</evidence>
<dbReference type="RefSeq" id="WP_201432558.1">
    <property type="nucleotide sequence ID" value="NZ_JAEQBW010000011.1"/>
</dbReference>
<dbReference type="Proteomes" id="UP000611723">
    <property type="component" value="Unassembled WGS sequence"/>
</dbReference>
<evidence type="ECO:0000256" key="1">
    <source>
        <dbReference type="SAM" id="Phobius"/>
    </source>
</evidence>
<keyword evidence="1" id="KW-0472">Membrane</keyword>
<dbReference type="PANTHER" id="PTHR39419">
    <property type="entry name" value="SLL0814 PROTEIN"/>
    <property type="match status" value="1"/>
</dbReference>
<keyword evidence="1" id="KW-1133">Transmembrane helix</keyword>
<feature type="transmembrane region" description="Helical" evidence="1">
    <location>
        <begin position="12"/>
        <end position="34"/>
    </location>
</feature>
<dbReference type="AlphaFoldDB" id="A0A935CDG1"/>
<feature type="transmembrane region" description="Helical" evidence="1">
    <location>
        <begin position="69"/>
        <end position="92"/>
    </location>
</feature>
<feature type="transmembrane region" description="Helical" evidence="1">
    <location>
        <begin position="200"/>
        <end position="218"/>
    </location>
</feature>
<dbReference type="Pfam" id="PF04240">
    <property type="entry name" value="Caroten_synth"/>
    <property type="match status" value="1"/>
</dbReference>
<feature type="transmembrane region" description="Helical" evidence="1">
    <location>
        <begin position="46"/>
        <end position="63"/>
    </location>
</feature>
<proteinExistence type="predicted"/>
<feature type="transmembrane region" description="Helical" evidence="1">
    <location>
        <begin position="175"/>
        <end position="194"/>
    </location>
</feature>
<gene>
    <name evidence="2" type="ORF">JKA74_17675</name>
</gene>
<protein>
    <submittedName>
        <fullName evidence="2">Carotenoid biosynthesis protein</fullName>
    </submittedName>
</protein>
<feature type="transmembrane region" description="Helical" evidence="1">
    <location>
        <begin position="139"/>
        <end position="163"/>
    </location>
</feature>
<accession>A0A935CDG1</accession>
<evidence type="ECO:0000313" key="3">
    <source>
        <dbReference type="Proteomes" id="UP000611723"/>
    </source>
</evidence>
<feature type="transmembrane region" description="Helical" evidence="1">
    <location>
        <begin position="104"/>
        <end position="127"/>
    </location>
</feature>
<comment type="caution">
    <text evidence="2">The sequence shown here is derived from an EMBL/GenBank/DDBJ whole genome shotgun (WGS) entry which is preliminary data.</text>
</comment>
<reference evidence="2" key="1">
    <citation type="submission" date="2021-01" db="EMBL/GenBank/DDBJ databases">
        <title>Marivirga aurantiaca sp. nov., isolated from intertidal surface sediments.</title>
        <authorList>
            <person name="Zhang M."/>
        </authorList>
    </citation>
    <scope>NUCLEOTIDE SEQUENCE</scope>
    <source>
        <strain evidence="2">S37H4</strain>
    </source>
</reference>
<dbReference type="InterPro" id="IPR007354">
    <property type="entry name" value="CruF-like"/>
</dbReference>
<dbReference type="PANTHER" id="PTHR39419:SF1">
    <property type="entry name" value="SLL0814 PROTEIN"/>
    <property type="match status" value="1"/>
</dbReference>
<organism evidence="2 3">
    <name type="scientific">Marivirga aurantiaca</name>
    <dbReference type="NCBI Taxonomy" id="2802615"/>
    <lineage>
        <taxon>Bacteria</taxon>
        <taxon>Pseudomonadati</taxon>
        <taxon>Bacteroidota</taxon>
        <taxon>Cytophagia</taxon>
        <taxon>Cytophagales</taxon>
        <taxon>Marivirgaceae</taxon>
        <taxon>Marivirga</taxon>
    </lineage>
</organism>
<keyword evidence="1" id="KW-0812">Transmembrane</keyword>
<keyword evidence="3" id="KW-1185">Reference proteome</keyword>
<dbReference type="EMBL" id="JAEQBW010000011">
    <property type="protein sequence ID" value="MBK6266878.1"/>
    <property type="molecule type" value="Genomic_DNA"/>
</dbReference>
<name>A0A935CDG1_9BACT</name>
<sequence length="219" mass="25404">MYSKLTNTLQFIQSRPAIGIVILSAFYFFGIIGIQSEAAKWFIEKTAFNLLLSLVILLTYQQTFNFRLWIGFLFCYFIGFFAEYLGVTYGILFGSYEYPDTLGIQWNGVPVIIGVNWFLLTFCIWALMRKTSFSPAFLIIPATILTVLVDILIEPVAISLNFWQWENNTVPLQNYVGWGFISFLIFSFYALIRIPTDNKIYWALLAWQIIFFASLNFLL</sequence>